<dbReference type="EMBL" id="GEIB01002188">
    <property type="protein sequence ID" value="JAR86340.1"/>
    <property type="molecule type" value="Transcribed_RNA"/>
</dbReference>
<proteinExistence type="predicted"/>
<feature type="non-terminal residue" evidence="1">
    <location>
        <position position="1"/>
    </location>
</feature>
<name>A0A147B6C2_9ACAR</name>
<dbReference type="AlphaFoldDB" id="A0A147B6C2"/>
<protein>
    <submittedName>
        <fullName evidence="1">Uncharacterized protein</fullName>
    </submittedName>
</protein>
<reference evidence="1" key="1">
    <citation type="submission" date="2016-03" db="EMBL/GenBank/DDBJ databases">
        <title>Gut transcriptome analysis on engorged females of Ornithodoros mimon (Acari: Argasidae) and phylogenetic inferences of soft ticks.</title>
        <authorList>
            <person name="Landulfo G.A."/>
            <person name="Giovanni D."/>
            <person name="Carvalho E."/>
            <person name="Junqueira-de-Azevedo I."/>
            <person name="Patane J."/>
            <person name="Mendoca R."/>
            <person name="Barros-Battesti D."/>
        </authorList>
    </citation>
    <scope>NUCLEOTIDE SEQUENCE</scope>
    <source>
        <strain evidence="1">Females</strain>
        <tissue evidence="1">Gut</tissue>
    </source>
</reference>
<organism evidence="1">
    <name type="scientific">Alectorobius mimon</name>
    <dbReference type="NCBI Taxonomy" id="360319"/>
    <lineage>
        <taxon>Eukaryota</taxon>
        <taxon>Metazoa</taxon>
        <taxon>Ecdysozoa</taxon>
        <taxon>Arthropoda</taxon>
        <taxon>Chelicerata</taxon>
        <taxon>Arachnida</taxon>
        <taxon>Acari</taxon>
        <taxon>Parasitiformes</taxon>
        <taxon>Ixodida</taxon>
        <taxon>Ixodoidea</taxon>
        <taxon>Argasidae</taxon>
        <taxon>Ornithodorinae</taxon>
        <taxon>Alectorobius</taxon>
    </lineage>
</organism>
<accession>A0A147B6C2</accession>
<evidence type="ECO:0000313" key="1">
    <source>
        <dbReference type="EMBL" id="JAR86340.1"/>
    </source>
</evidence>
<sequence length="131" mass="15117">FGLETLFSSTWFYQTRKFSMWLPRKTSPCSFSLQPWMEPVLSFNSCLSRQQTQALSEMWKKKGCTCGRTLSSYTTALSTHPPSKRCHMRMPQSCLQQFMSQTLQSRVAHINYGEEEESAVQIEGARGVCWN</sequence>